<dbReference type="AlphaFoldDB" id="A0AAV2DC92"/>
<protein>
    <recommendedName>
        <fullName evidence="1">Integrase catalytic domain-containing protein</fullName>
    </recommendedName>
</protein>
<dbReference type="Proteomes" id="UP001497516">
    <property type="component" value="Chromosome 2"/>
</dbReference>
<dbReference type="InterPro" id="IPR036397">
    <property type="entry name" value="RNaseH_sf"/>
</dbReference>
<dbReference type="PANTHER" id="PTHR47266">
    <property type="entry name" value="ENDONUCLEASE-RELATED"/>
    <property type="match status" value="1"/>
</dbReference>
<keyword evidence="3" id="KW-1185">Reference proteome</keyword>
<reference evidence="2 3" key="1">
    <citation type="submission" date="2024-04" db="EMBL/GenBank/DDBJ databases">
        <authorList>
            <person name="Fracassetti M."/>
        </authorList>
    </citation>
    <scope>NUCLEOTIDE SEQUENCE [LARGE SCALE GENOMIC DNA]</scope>
</reference>
<evidence type="ECO:0000259" key="1">
    <source>
        <dbReference type="PROSITE" id="PS50994"/>
    </source>
</evidence>
<dbReference type="GO" id="GO:0015074">
    <property type="term" value="P:DNA integration"/>
    <property type="evidence" value="ECO:0007669"/>
    <property type="project" value="InterPro"/>
</dbReference>
<dbReference type="GO" id="GO:0003676">
    <property type="term" value="F:nucleic acid binding"/>
    <property type="evidence" value="ECO:0007669"/>
    <property type="project" value="InterPro"/>
</dbReference>
<organism evidence="2 3">
    <name type="scientific">Linum trigynum</name>
    <dbReference type="NCBI Taxonomy" id="586398"/>
    <lineage>
        <taxon>Eukaryota</taxon>
        <taxon>Viridiplantae</taxon>
        <taxon>Streptophyta</taxon>
        <taxon>Embryophyta</taxon>
        <taxon>Tracheophyta</taxon>
        <taxon>Spermatophyta</taxon>
        <taxon>Magnoliopsida</taxon>
        <taxon>eudicotyledons</taxon>
        <taxon>Gunneridae</taxon>
        <taxon>Pentapetalae</taxon>
        <taxon>rosids</taxon>
        <taxon>fabids</taxon>
        <taxon>Malpighiales</taxon>
        <taxon>Linaceae</taxon>
        <taxon>Linum</taxon>
    </lineage>
</organism>
<accession>A0AAV2DC92</accession>
<name>A0AAV2DC92_9ROSI</name>
<evidence type="ECO:0000313" key="2">
    <source>
        <dbReference type="EMBL" id="CAL1371042.1"/>
    </source>
</evidence>
<dbReference type="InterPro" id="IPR012337">
    <property type="entry name" value="RNaseH-like_sf"/>
</dbReference>
<dbReference type="InterPro" id="IPR052160">
    <property type="entry name" value="Gypsy_RT_Integrase-like"/>
</dbReference>
<proteinExistence type="predicted"/>
<feature type="domain" description="Integrase catalytic" evidence="1">
    <location>
        <begin position="1"/>
        <end position="144"/>
    </location>
</feature>
<dbReference type="Gene3D" id="3.30.420.10">
    <property type="entry name" value="Ribonuclease H-like superfamily/Ribonuclease H"/>
    <property type="match status" value="1"/>
</dbReference>
<sequence>MEPFPSPFGNKYILVTVDYVSRWVEAQSLPTNDARRVCGFLKRLFSRFGTPMAIVSDQGTHFHGQFDKILARYGGTHRISMAYHPQTNGQVELSNREQKRILEKTVDQSRKDWSAKLDDALWAYHTAYKTPIGVSPYHLVYGKACHLPVELEHKAL</sequence>
<dbReference type="Pfam" id="PF00665">
    <property type="entry name" value="rve"/>
    <property type="match status" value="1"/>
</dbReference>
<dbReference type="InterPro" id="IPR001584">
    <property type="entry name" value="Integrase_cat-core"/>
</dbReference>
<evidence type="ECO:0000313" key="3">
    <source>
        <dbReference type="Proteomes" id="UP001497516"/>
    </source>
</evidence>
<gene>
    <name evidence="2" type="ORF">LTRI10_LOCUS13128</name>
</gene>
<dbReference type="SUPFAM" id="SSF53098">
    <property type="entry name" value="Ribonuclease H-like"/>
    <property type="match status" value="1"/>
</dbReference>
<dbReference type="PROSITE" id="PS50994">
    <property type="entry name" value="INTEGRASE"/>
    <property type="match status" value="1"/>
</dbReference>
<dbReference type="EMBL" id="OZ034815">
    <property type="protein sequence ID" value="CAL1371042.1"/>
    <property type="molecule type" value="Genomic_DNA"/>
</dbReference>